<dbReference type="OrthoDB" id="9776208at2"/>
<gene>
    <name evidence="4" type="ORF">GOQ30_17725</name>
</gene>
<keyword evidence="2" id="KW-0472">Membrane</keyword>
<name>A0A6I4IVV8_9FLAO</name>
<protein>
    <submittedName>
        <fullName evidence="4">Tetratricopeptide repeat protein</fullName>
    </submittedName>
</protein>
<dbReference type="Proteomes" id="UP000431264">
    <property type="component" value="Unassembled WGS sequence"/>
</dbReference>
<dbReference type="InterPro" id="IPR011990">
    <property type="entry name" value="TPR-like_helical_dom_sf"/>
</dbReference>
<accession>A0A6I4IVV8</accession>
<feature type="transmembrane region" description="Helical" evidence="2">
    <location>
        <begin position="160"/>
        <end position="182"/>
    </location>
</feature>
<dbReference type="Gene3D" id="2.30.30.40">
    <property type="entry name" value="SH3 Domains"/>
    <property type="match status" value="1"/>
</dbReference>
<dbReference type="Pfam" id="PF00515">
    <property type="entry name" value="TPR_1"/>
    <property type="match status" value="1"/>
</dbReference>
<dbReference type="EMBL" id="WQLW01000019">
    <property type="protein sequence ID" value="MVO11016.1"/>
    <property type="molecule type" value="Genomic_DNA"/>
</dbReference>
<evidence type="ECO:0000313" key="4">
    <source>
        <dbReference type="EMBL" id="MVO11016.1"/>
    </source>
</evidence>
<proteinExistence type="predicted"/>
<evidence type="ECO:0000256" key="1">
    <source>
        <dbReference type="PROSITE-ProRule" id="PRU00339"/>
    </source>
</evidence>
<comment type="caution">
    <text evidence="4">The sequence shown here is derived from an EMBL/GenBank/DDBJ whole genome shotgun (WGS) entry which is preliminary data.</text>
</comment>
<dbReference type="RefSeq" id="WP_140999427.1">
    <property type="nucleotide sequence ID" value="NZ_WQLW01000019.1"/>
</dbReference>
<feature type="signal peptide" evidence="3">
    <location>
        <begin position="1"/>
        <end position="17"/>
    </location>
</feature>
<feature type="chain" id="PRO_5026010378" evidence="3">
    <location>
        <begin position="18"/>
        <end position="253"/>
    </location>
</feature>
<feature type="transmembrane region" description="Helical" evidence="2">
    <location>
        <begin position="130"/>
        <end position="151"/>
    </location>
</feature>
<dbReference type="InterPro" id="IPR010466">
    <property type="entry name" value="DUF1058"/>
</dbReference>
<dbReference type="InterPro" id="IPR019734">
    <property type="entry name" value="TPR_rpt"/>
</dbReference>
<keyword evidence="1" id="KW-0802">TPR repeat</keyword>
<feature type="repeat" description="TPR" evidence="1">
    <location>
        <begin position="56"/>
        <end position="89"/>
    </location>
</feature>
<keyword evidence="5" id="KW-1185">Reference proteome</keyword>
<dbReference type="PROSITE" id="PS50005">
    <property type="entry name" value="TPR"/>
    <property type="match status" value="1"/>
</dbReference>
<keyword evidence="2" id="KW-1133">Transmembrane helix</keyword>
<sequence length="253" mass="29399">MKKIVYLFLLISPFFFGQNNATALFDAANDLYRKEKYTEAIEKYESILNQNQLESSELYFNLGNCYYKLGKIAPSIYNFEKALLLNPSDEAIKTNLSFAQNRAIDDIKVSPKVGFSNFFLKTIGFFNVTIWAWLAVGFSVFFLLFFIGYYFSATALIKRIFFVGMFFILAFLFCSVLFAYVLNRQDKVIRPAIVFEELVNVKTEPKTSSENAFMLHEGTKVFVKETLENWKRIELTDKSEGWIKKEAIRELKD</sequence>
<dbReference type="Pfam" id="PF06347">
    <property type="entry name" value="SH3_4"/>
    <property type="match status" value="1"/>
</dbReference>
<dbReference type="AlphaFoldDB" id="A0A6I4IVV8"/>
<keyword evidence="3" id="KW-0732">Signal</keyword>
<dbReference type="SMART" id="SM00028">
    <property type="entry name" value="TPR"/>
    <property type="match status" value="2"/>
</dbReference>
<organism evidence="4 5">
    <name type="scientific">Flavobacterium profundi</name>
    <dbReference type="NCBI Taxonomy" id="1774945"/>
    <lineage>
        <taxon>Bacteria</taxon>
        <taxon>Pseudomonadati</taxon>
        <taxon>Bacteroidota</taxon>
        <taxon>Flavobacteriia</taxon>
        <taxon>Flavobacteriales</taxon>
        <taxon>Flavobacteriaceae</taxon>
        <taxon>Flavobacterium</taxon>
    </lineage>
</organism>
<evidence type="ECO:0000313" key="5">
    <source>
        <dbReference type="Proteomes" id="UP000431264"/>
    </source>
</evidence>
<dbReference type="PROSITE" id="PS50293">
    <property type="entry name" value="TPR_REGION"/>
    <property type="match status" value="1"/>
</dbReference>
<dbReference type="Gene3D" id="1.25.40.10">
    <property type="entry name" value="Tetratricopeptide repeat domain"/>
    <property type="match status" value="1"/>
</dbReference>
<evidence type="ECO:0000256" key="3">
    <source>
        <dbReference type="SAM" id="SignalP"/>
    </source>
</evidence>
<dbReference type="SUPFAM" id="SSF48452">
    <property type="entry name" value="TPR-like"/>
    <property type="match status" value="1"/>
</dbReference>
<keyword evidence="2" id="KW-0812">Transmembrane</keyword>
<evidence type="ECO:0000256" key="2">
    <source>
        <dbReference type="SAM" id="Phobius"/>
    </source>
</evidence>
<reference evidence="5" key="1">
    <citation type="submission" date="2019-05" db="EMBL/GenBank/DDBJ databases">
        <title>Flavobacterium profundi sp. nov., isolated from a deep-sea seamount.</title>
        <authorList>
            <person name="Zhang D.-C."/>
        </authorList>
    </citation>
    <scope>NUCLEOTIDE SEQUENCE [LARGE SCALE GENOMIC DNA]</scope>
    <source>
        <strain evidence="5">TP390</strain>
    </source>
</reference>